<evidence type="ECO:0000313" key="2">
    <source>
        <dbReference type="EMBL" id="QBE64195.1"/>
    </source>
</evidence>
<dbReference type="RefSeq" id="WP_130187315.1">
    <property type="nucleotide sequence ID" value="NZ_CP035913.1"/>
</dbReference>
<dbReference type="Proteomes" id="UP000290637">
    <property type="component" value="Chromosome"/>
</dbReference>
<evidence type="ECO:0000256" key="1">
    <source>
        <dbReference type="SAM" id="SignalP"/>
    </source>
</evidence>
<evidence type="ECO:0000313" key="3">
    <source>
        <dbReference type="Proteomes" id="UP000290637"/>
    </source>
</evidence>
<dbReference type="PANTHER" id="PTHR22946">
    <property type="entry name" value="DIENELACTONE HYDROLASE DOMAIN-CONTAINING PROTEIN-RELATED"/>
    <property type="match status" value="1"/>
</dbReference>
<dbReference type="PANTHER" id="PTHR22946:SF0">
    <property type="entry name" value="DIENELACTONE HYDROLASE DOMAIN-CONTAINING PROTEIN"/>
    <property type="match status" value="1"/>
</dbReference>
<dbReference type="AlphaFoldDB" id="A0A4P6KZG1"/>
<dbReference type="Gene3D" id="3.40.50.1820">
    <property type="entry name" value="alpha/beta hydrolase"/>
    <property type="match status" value="1"/>
</dbReference>
<dbReference type="OrthoDB" id="1412847at2"/>
<keyword evidence="2" id="KW-0378">Hydrolase</keyword>
<feature type="chain" id="PRO_5020712424" evidence="1">
    <location>
        <begin position="29"/>
        <end position="392"/>
    </location>
</feature>
<dbReference type="InterPro" id="IPR050261">
    <property type="entry name" value="FrsA_esterase"/>
</dbReference>
<dbReference type="KEGG" id="plue:EWM63_15375"/>
<accession>A0A4P6KZG1</accession>
<dbReference type="InterPro" id="IPR029058">
    <property type="entry name" value="AB_hydrolase_fold"/>
</dbReference>
<feature type="signal peptide" evidence="1">
    <location>
        <begin position="1"/>
        <end position="28"/>
    </location>
</feature>
<gene>
    <name evidence="2" type="ORF">EWM63_15375</name>
</gene>
<dbReference type="EMBL" id="CP035913">
    <property type="protein sequence ID" value="QBE64195.1"/>
    <property type="molecule type" value="Genomic_DNA"/>
</dbReference>
<name>A0A4P6KZG1_9BURK</name>
<protein>
    <submittedName>
        <fullName evidence="2">Hydrolase</fullName>
    </submittedName>
</protein>
<keyword evidence="3" id="KW-1185">Reference proteome</keyword>
<reference evidence="2 3" key="1">
    <citation type="submission" date="2019-02" db="EMBL/GenBank/DDBJ databases">
        <title>Draft Genome Sequences of Six Type Strains of the Genus Massilia.</title>
        <authorList>
            <person name="Miess H."/>
            <person name="Frediansyhah A."/>
            <person name="Gross H."/>
        </authorList>
    </citation>
    <scope>NUCLEOTIDE SEQUENCE [LARGE SCALE GENOMIC DNA]</scope>
    <source>
        <strain evidence="2 3">DSM 17473</strain>
    </source>
</reference>
<dbReference type="SUPFAM" id="SSF53474">
    <property type="entry name" value="alpha/beta-Hydrolases"/>
    <property type="match status" value="1"/>
</dbReference>
<organism evidence="2 3">
    <name type="scientific">Pseudoduganella lutea</name>
    <dbReference type="NCBI Taxonomy" id="321985"/>
    <lineage>
        <taxon>Bacteria</taxon>
        <taxon>Pseudomonadati</taxon>
        <taxon>Pseudomonadota</taxon>
        <taxon>Betaproteobacteria</taxon>
        <taxon>Burkholderiales</taxon>
        <taxon>Oxalobacteraceae</taxon>
        <taxon>Telluria group</taxon>
        <taxon>Pseudoduganella</taxon>
    </lineage>
</organism>
<proteinExistence type="predicted"/>
<dbReference type="Pfam" id="PF12715">
    <property type="entry name" value="Abhydrolase_7"/>
    <property type="match status" value="1"/>
</dbReference>
<sequence>MTNRRRTAPFAPFAALAAALLFPLTAHSQDYEAPGTEHNMPIFAPALKAKMTYPMAWSPEVKDLKAWREKGRAKVWEATLQQPDNTPFKAEVIAEEDRGSYVARQVVFNLTGMSRVRALLLVPKSPGKHPATLMLHDHGGKFDIGKEKMIEPFGMDNAADAAKHASAKAWADKHFSGRWPGDALAARGYVVLCADAVGWGDRGPLTGEQQQALASNFFNLGSSMAGNMALEDARAAQFLASLPEVDTKRVAALGFSMGAFRAWQVGALSDSVTAVIASNWMATTEGLMVPGSNQLRGSSSFQMMHPGLLRYLDHPDVASLAAPKPTLFFAGETDKLFPVASVRAAYAKMAKVWQAHGAADRFEAIVRPGGHEFPKEAQDYAYDWLDRQFGKP</sequence>
<keyword evidence="1" id="KW-0732">Signal</keyword>
<dbReference type="InterPro" id="IPR025890">
    <property type="entry name" value="Abhydrolase_bac"/>
</dbReference>
<dbReference type="GO" id="GO:0016787">
    <property type="term" value="F:hydrolase activity"/>
    <property type="evidence" value="ECO:0007669"/>
    <property type="project" value="UniProtKB-KW"/>
</dbReference>